<evidence type="ECO:0008006" key="5">
    <source>
        <dbReference type="Google" id="ProtNLM"/>
    </source>
</evidence>
<proteinExistence type="predicted"/>
<dbReference type="RefSeq" id="WP_012829694.1">
    <property type="nucleotide sequence ID" value="NC_013440.1"/>
</dbReference>
<keyword evidence="2" id="KW-0812">Transmembrane</keyword>
<keyword evidence="4" id="KW-1185">Reference proteome</keyword>
<evidence type="ECO:0000256" key="1">
    <source>
        <dbReference type="SAM" id="MobiDB-lite"/>
    </source>
</evidence>
<dbReference type="KEGG" id="hoh:Hoch_4605"/>
<sequence>MSNPPAPLSPTANSPELTLDPAPRRVPAAVQRGLLFSGAVSFLGWVFLSVGVLISHFFVAEVDLSWASSGGAMTQQVEGRVTRVEATNASENRQTIYAVHYGYSRGGIPYQGVSYYLGFRPPEPAQSVTIEFDPEQPERSRIHGMRTGKFGAWVLLFLLFPIVGGVLVWITLTRGSKRIRVLRRGGAARGTLVAKEDSGVRVNNVPMYDLSFEFDDHTGARRTGTVRTLNPAALEDDWQEWLLFDPNAPEDIVLLDNLGAHVKVSASGRLVAQKLNLLCLAWPALLLGALAIIAM</sequence>
<evidence type="ECO:0000256" key="2">
    <source>
        <dbReference type="SAM" id="Phobius"/>
    </source>
</evidence>
<feature type="transmembrane region" description="Helical" evidence="2">
    <location>
        <begin position="34"/>
        <end position="59"/>
    </location>
</feature>
<evidence type="ECO:0000313" key="4">
    <source>
        <dbReference type="Proteomes" id="UP000001880"/>
    </source>
</evidence>
<dbReference type="OrthoDB" id="9553896at2"/>
<protein>
    <recommendedName>
        <fullName evidence="5">DUF3592 domain-containing protein</fullName>
    </recommendedName>
</protein>
<organism evidence="3 4">
    <name type="scientific">Haliangium ochraceum (strain DSM 14365 / JCM 11303 / SMP-2)</name>
    <dbReference type="NCBI Taxonomy" id="502025"/>
    <lineage>
        <taxon>Bacteria</taxon>
        <taxon>Pseudomonadati</taxon>
        <taxon>Myxococcota</taxon>
        <taxon>Polyangia</taxon>
        <taxon>Haliangiales</taxon>
        <taxon>Kofleriaceae</taxon>
        <taxon>Haliangium</taxon>
    </lineage>
</organism>
<name>D0LQ59_HALO1</name>
<keyword evidence="2" id="KW-0472">Membrane</keyword>
<dbReference type="AlphaFoldDB" id="D0LQ59"/>
<feature type="transmembrane region" description="Helical" evidence="2">
    <location>
        <begin position="150"/>
        <end position="172"/>
    </location>
</feature>
<keyword evidence="2" id="KW-1133">Transmembrane helix</keyword>
<evidence type="ECO:0000313" key="3">
    <source>
        <dbReference type="EMBL" id="ACY17096.1"/>
    </source>
</evidence>
<dbReference type="STRING" id="502025.Hoch_4605"/>
<feature type="region of interest" description="Disordered" evidence="1">
    <location>
        <begin position="1"/>
        <end position="20"/>
    </location>
</feature>
<accession>D0LQ59</accession>
<dbReference type="eggNOG" id="ENOG50344HX">
    <property type="taxonomic scope" value="Bacteria"/>
</dbReference>
<gene>
    <name evidence="3" type="ordered locus">Hoch_4605</name>
</gene>
<reference evidence="3 4" key="1">
    <citation type="journal article" date="2010" name="Stand. Genomic Sci.">
        <title>Complete genome sequence of Haliangium ochraceum type strain (SMP-2).</title>
        <authorList>
            <consortium name="US DOE Joint Genome Institute (JGI-PGF)"/>
            <person name="Ivanova N."/>
            <person name="Daum C."/>
            <person name="Lang E."/>
            <person name="Abt B."/>
            <person name="Kopitz M."/>
            <person name="Saunders E."/>
            <person name="Lapidus A."/>
            <person name="Lucas S."/>
            <person name="Glavina Del Rio T."/>
            <person name="Nolan M."/>
            <person name="Tice H."/>
            <person name="Copeland A."/>
            <person name="Cheng J.F."/>
            <person name="Chen F."/>
            <person name="Bruce D."/>
            <person name="Goodwin L."/>
            <person name="Pitluck S."/>
            <person name="Mavromatis K."/>
            <person name="Pati A."/>
            <person name="Mikhailova N."/>
            <person name="Chen A."/>
            <person name="Palaniappan K."/>
            <person name="Land M."/>
            <person name="Hauser L."/>
            <person name="Chang Y.J."/>
            <person name="Jeffries C.D."/>
            <person name="Detter J.C."/>
            <person name="Brettin T."/>
            <person name="Rohde M."/>
            <person name="Goker M."/>
            <person name="Bristow J."/>
            <person name="Markowitz V."/>
            <person name="Eisen J.A."/>
            <person name="Hugenholtz P."/>
            <person name="Kyrpides N.C."/>
            <person name="Klenk H.P."/>
        </authorList>
    </citation>
    <scope>NUCLEOTIDE SEQUENCE [LARGE SCALE GENOMIC DNA]</scope>
    <source>
        <strain evidence="4">DSM 14365 / CIP 107738 / JCM 11303 / AJ 13395 / SMP-2</strain>
    </source>
</reference>
<feature type="transmembrane region" description="Helical" evidence="2">
    <location>
        <begin position="275"/>
        <end position="294"/>
    </location>
</feature>
<dbReference type="EMBL" id="CP001804">
    <property type="protein sequence ID" value="ACY17096.1"/>
    <property type="molecule type" value="Genomic_DNA"/>
</dbReference>
<dbReference type="Proteomes" id="UP000001880">
    <property type="component" value="Chromosome"/>
</dbReference>
<dbReference type="HOGENOM" id="CLU_942568_0_0_7"/>